<dbReference type="Gene3D" id="3.30.565.10">
    <property type="entry name" value="Histidine kinase-like ATPase, C-terminal domain"/>
    <property type="match status" value="1"/>
</dbReference>
<evidence type="ECO:0000313" key="4">
    <source>
        <dbReference type="Proteomes" id="UP001183410"/>
    </source>
</evidence>
<dbReference type="GO" id="GO:0005524">
    <property type="term" value="F:ATP binding"/>
    <property type="evidence" value="ECO:0007669"/>
    <property type="project" value="UniProtKB-KW"/>
</dbReference>
<dbReference type="Proteomes" id="UP001183410">
    <property type="component" value="Unassembled WGS sequence"/>
</dbReference>
<keyword evidence="3" id="KW-0547">Nucleotide-binding</keyword>
<accession>A0ABU2JWX2</accession>
<name>A0ABU2JWX2_9ACTN</name>
<dbReference type="PANTHER" id="PTHR35526:SF3">
    <property type="entry name" value="ANTI-SIGMA-F FACTOR RSBW"/>
    <property type="match status" value="1"/>
</dbReference>
<keyword evidence="1" id="KW-0808">Transferase</keyword>
<dbReference type="InterPro" id="IPR003594">
    <property type="entry name" value="HATPase_dom"/>
</dbReference>
<feature type="domain" description="Histidine kinase/HSP90-like ATPase" evidence="2">
    <location>
        <begin position="33"/>
        <end position="163"/>
    </location>
</feature>
<keyword evidence="3" id="KW-0378">Hydrolase</keyword>
<keyword evidence="3" id="KW-0067">ATP-binding</keyword>
<dbReference type="Pfam" id="PF13581">
    <property type="entry name" value="HATPase_c_2"/>
    <property type="match status" value="1"/>
</dbReference>
<dbReference type="InterPro" id="IPR050267">
    <property type="entry name" value="Anti-sigma-factor_SerPK"/>
</dbReference>
<dbReference type="RefSeq" id="WP_311669589.1">
    <property type="nucleotide sequence ID" value="NZ_JAVREO010000017.1"/>
</dbReference>
<keyword evidence="1" id="KW-0418">Kinase</keyword>
<dbReference type="CDD" id="cd16936">
    <property type="entry name" value="HATPase_RsbW-like"/>
    <property type="match status" value="1"/>
</dbReference>
<organism evidence="3 4">
    <name type="scientific">Streptomyces chisholmiae</name>
    <dbReference type="NCBI Taxonomy" id="3075540"/>
    <lineage>
        <taxon>Bacteria</taxon>
        <taxon>Bacillati</taxon>
        <taxon>Actinomycetota</taxon>
        <taxon>Actinomycetes</taxon>
        <taxon>Kitasatosporales</taxon>
        <taxon>Streptomycetaceae</taxon>
        <taxon>Streptomyces</taxon>
    </lineage>
</organism>
<evidence type="ECO:0000313" key="3">
    <source>
        <dbReference type="EMBL" id="MDT0269508.1"/>
    </source>
</evidence>
<dbReference type="PANTHER" id="PTHR35526">
    <property type="entry name" value="ANTI-SIGMA-F FACTOR RSBW-RELATED"/>
    <property type="match status" value="1"/>
</dbReference>
<dbReference type="EMBL" id="JAVREO010000017">
    <property type="protein sequence ID" value="MDT0269508.1"/>
    <property type="molecule type" value="Genomic_DNA"/>
</dbReference>
<proteinExistence type="predicted"/>
<keyword evidence="1" id="KW-0723">Serine/threonine-protein kinase</keyword>
<comment type="caution">
    <text evidence="3">The sequence shown here is derived from an EMBL/GenBank/DDBJ whole genome shotgun (WGS) entry which is preliminary data.</text>
</comment>
<keyword evidence="4" id="KW-1185">Reference proteome</keyword>
<protein>
    <submittedName>
        <fullName evidence="3">ATP-binding protein</fullName>
    </submittedName>
</protein>
<gene>
    <name evidence="3" type="ORF">RM844_24815</name>
</gene>
<dbReference type="InterPro" id="IPR036890">
    <property type="entry name" value="HATPase_C_sf"/>
</dbReference>
<sequence length="173" mass="19171">MGTEATPLLEELGHDYLPVDPRSVFGSAAITLSPRPESVRQARDFTRRTLHSWRLAEHFDSVALVVSELVTNALRHGVGRPAADWPAGPRALRGDSYLKLQLMCGPARLVCVVRDPSEAPPRPAEADSSAESGRGLRLVECFSDDWGWRRLRGRSRGKLVWASFLTEDRPADD</sequence>
<dbReference type="GO" id="GO:0016787">
    <property type="term" value="F:hydrolase activity"/>
    <property type="evidence" value="ECO:0007669"/>
    <property type="project" value="UniProtKB-KW"/>
</dbReference>
<evidence type="ECO:0000256" key="1">
    <source>
        <dbReference type="ARBA" id="ARBA00022527"/>
    </source>
</evidence>
<evidence type="ECO:0000259" key="2">
    <source>
        <dbReference type="Pfam" id="PF13581"/>
    </source>
</evidence>
<reference evidence="4" key="1">
    <citation type="submission" date="2023-07" db="EMBL/GenBank/DDBJ databases">
        <title>30 novel species of actinomycetes from the DSMZ collection.</title>
        <authorList>
            <person name="Nouioui I."/>
        </authorList>
    </citation>
    <scope>NUCLEOTIDE SEQUENCE [LARGE SCALE GENOMIC DNA]</scope>
    <source>
        <strain evidence="4">DSM 44915</strain>
    </source>
</reference>